<evidence type="ECO:0000313" key="3">
    <source>
        <dbReference type="Proteomes" id="UP000003573"/>
    </source>
</evidence>
<dbReference type="EMBL" id="AEUW02000001">
    <property type="protein sequence ID" value="EHJ53074.1"/>
    <property type="molecule type" value="Genomic_DNA"/>
</dbReference>
<dbReference type="RefSeq" id="WP_003081876.1">
    <property type="nucleotide sequence ID" value="NZ_AEUW02000001.1"/>
</dbReference>
<reference evidence="2 3" key="1">
    <citation type="journal article" date="2014" name="Int. J. Syst. Evol. Microbiol.">
        <title>Phylogenomics and the dynamic genome evolution of the genus Streptococcus.</title>
        <authorList>
            <consortium name="The Broad Institute Genome Sequencing Platform"/>
            <person name="Richards V.P."/>
            <person name="Palmer S.R."/>
            <person name="Pavinski Bitar P.D."/>
            <person name="Qin X."/>
            <person name="Weinstock G.M."/>
            <person name="Highlander S.K."/>
            <person name="Town C.D."/>
            <person name="Burne R.A."/>
            <person name="Stanhope M.J."/>
        </authorList>
    </citation>
    <scope>NUCLEOTIDE SEQUENCE [LARGE SCALE GENOMIC DNA]</scope>
    <source>
        <strain evidence="2 3">NCTC 11558</strain>
    </source>
</reference>
<gene>
    <name evidence="2" type="ORF">STRMA_1420</name>
</gene>
<feature type="transmembrane region" description="Helical" evidence="1">
    <location>
        <begin position="6"/>
        <end position="23"/>
    </location>
</feature>
<accession>G5JV35</accession>
<evidence type="ECO:0000313" key="2">
    <source>
        <dbReference type="EMBL" id="EHJ53074.1"/>
    </source>
</evidence>
<keyword evidence="1" id="KW-1133">Transmembrane helix</keyword>
<keyword evidence="3" id="KW-1185">Reference proteome</keyword>
<dbReference type="Proteomes" id="UP000003573">
    <property type="component" value="Unassembled WGS sequence"/>
</dbReference>
<dbReference type="STRING" id="764298.STRMA_1420"/>
<sequence length="159" mass="18059">MHFMIIFGLFILIAYGLQIFLGLQQIKHFNKIYGQLRRKGRVAIGRRSGKLRAGVIVMFAIDQKGKVLDAKKMQGVTVTARFKDMLDYIGEDIHYFDGYNPLIRKEDKLLRIAVEDARSVFLKTEAEGNKEVPKPAPLADIGLRAKLLVAQVKEKLKKS</sequence>
<evidence type="ECO:0000256" key="1">
    <source>
        <dbReference type="SAM" id="Phobius"/>
    </source>
</evidence>
<organism evidence="2 3">
    <name type="scientific">Streptococcus macacae NCTC 11558</name>
    <dbReference type="NCBI Taxonomy" id="764298"/>
    <lineage>
        <taxon>Bacteria</taxon>
        <taxon>Bacillati</taxon>
        <taxon>Bacillota</taxon>
        <taxon>Bacilli</taxon>
        <taxon>Lactobacillales</taxon>
        <taxon>Streptococcaceae</taxon>
        <taxon>Streptococcus</taxon>
    </lineage>
</organism>
<protein>
    <submittedName>
        <fullName evidence="2">Glucitol operon activator protein GutM</fullName>
    </submittedName>
</protein>
<name>G5JV35_9STRE</name>
<dbReference type="Pfam" id="PF06923">
    <property type="entry name" value="GutM"/>
    <property type="match status" value="1"/>
</dbReference>
<proteinExistence type="predicted"/>
<dbReference type="PIRSF" id="PIRSF011474">
    <property type="entry name" value="Glucitol_operon_activator"/>
    <property type="match status" value="1"/>
</dbReference>
<dbReference type="eggNOG" id="COG4578">
    <property type="taxonomic scope" value="Bacteria"/>
</dbReference>
<dbReference type="InterPro" id="IPR009693">
    <property type="entry name" value="Glucitol_operon_activator"/>
</dbReference>
<comment type="caution">
    <text evidence="2">The sequence shown here is derived from an EMBL/GenBank/DDBJ whole genome shotgun (WGS) entry which is preliminary data.</text>
</comment>
<keyword evidence="1" id="KW-0812">Transmembrane</keyword>
<dbReference type="AlphaFoldDB" id="G5JV35"/>
<dbReference type="OrthoDB" id="9096700at2"/>
<keyword evidence="1" id="KW-0472">Membrane</keyword>